<dbReference type="PANTHER" id="PTHR32309:SF13">
    <property type="entry name" value="FERRIC ENTEROBACTIN TRANSPORT PROTEIN FEPE"/>
    <property type="match status" value="1"/>
</dbReference>
<dbReference type="KEGG" id="pamo:BAR1_15425"/>
<dbReference type="GO" id="GO:0004715">
    <property type="term" value="F:non-membrane spanning protein tyrosine kinase activity"/>
    <property type="evidence" value="ECO:0007669"/>
    <property type="project" value="UniProtKB-EC"/>
</dbReference>
<protein>
    <recommendedName>
        <fullName evidence="4">non-specific protein-tyrosine kinase</fullName>
        <ecNumber evidence="4">2.7.10.2</ecNumber>
    </recommendedName>
</protein>
<comment type="similarity">
    <text evidence="3">Belongs to the etk/wzc family.</text>
</comment>
<keyword evidence="13 17" id="KW-0472">Membrane</keyword>
<keyword evidence="5" id="KW-1003">Cell membrane</keyword>
<accession>A0A347ULY4</accession>
<feature type="transmembrane region" description="Helical" evidence="17">
    <location>
        <begin position="422"/>
        <end position="442"/>
    </location>
</feature>
<dbReference type="AlphaFoldDB" id="A0A347ULY4"/>
<evidence type="ECO:0000256" key="8">
    <source>
        <dbReference type="ARBA" id="ARBA00022692"/>
    </source>
</evidence>
<keyword evidence="14" id="KW-0829">Tyrosine-protein kinase</keyword>
<evidence type="ECO:0000313" key="21">
    <source>
        <dbReference type="EMBL" id="AXX99862.1"/>
    </source>
</evidence>
<dbReference type="InterPro" id="IPR005702">
    <property type="entry name" value="Wzc-like_C"/>
</dbReference>
<keyword evidence="12 17" id="KW-1133">Transmembrane helix</keyword>
<dbReference type="EMBL" id="CP032125">
    <property type="protein sequence ID" value="AXX99862.1"/>
    <property type="molecule type" value="Genomic_DNA"/>
</dbReference>
<dbReference type="CDD" id="cd05387">
    <property type="entry name" value="BY-kinase"/>
    <property type="match status" value="1"/>
</dbReference>
<evidence type="ECO:0000256" key="3">
    <source>
        <dbReference type="ARBA" id="ARBA00008883"/>
    </source>
</evidence>
<gene>
    <name evidence="21" type="ORF">BAR1_15425</name>
</gene>
<dbReference type="InterPro" id="IPR050445">
    <property type="entry name" value="Bact_polysacc_biosynth/exp"/>
</dbReference>
<dbReference type="Pfam" id="PF02706">
    <property type="entry name" value="Wzz"/>
    <property type="match status" value="1"/>
</dbReference>
<feature type="domain" description="Tyrosine-protein kinase G-rich" evidence="20">
    <location>
        <begin position="369"/>
        <end position="444"/>
    </location>
</feature>
<evidence type="ECO:0000256" key="2">
    <source>
        <dbReference type="ARBA" id="ARBA00007316"/>
    </source>
</evidence>
<reference evidence="21 22" key="1">
    <citation type="submission" date="2018-09" db="EMBL/GenBank/DDBJ databases">
        <title>Profundibacter amoris BAR1 gen. nov., sp. nov., a new member of the Roseobacter clade isolated at Lokis Castle Vent Field on the Arctic Mid-Oceanic Ridge.</title>
        <authorList>
            <person name="Le Moine Bauer S."/>
            <person name="Sjoeberg A.G."/>
            <person name="L'Haridon S."/>
            <person name="Stokke R."/>
            <person name="Roalkvam I."/>
            <person name="Steen I.H."/>
            <person name="Dahle H."/>
        </authorList>
    </citation>
    <scope>NUCLEOTIDE SEQUENCE [LARGE SCALE GENOMIC DNA]</scope>
    <source>
        <strain evidence="21 22">BAR1</strain>
    </source>
</reference>
<proteinExistence type="inferred from homology"/>
<dbReference type="NCBIfam" id="TIGR01007">
    <property type="entry name" value="eps_fam"/>
    <property type="match status" value="1"/>
</dbReference>
<feature type="transmembrane region" description="Helical" evidence="17">
    <location>
        <begin position="32"/>
        <end position="50"/>
    </location>
</feature>
<evidence type="ECO:0000259" key="20">
    <source>
        <dbReference type="Pfam" id="PF13807"/>
    </source>
</evidence>
<dbReference type="InterPro" id="IPR032807">
    <property type="entry name" value="GNVR"/>
</dbReference>
<feature type="coiled-coil region" evidence="16">
    <location>
        <begin position="324"/>
        <end position="379"/>
    </location>
</feature>
<keyword evidence="8 17" id="KW-0812">Transmembrane</keyword>
<feature type="coiled-coil region" evidence="16">
    <location>
        <begin position="224"/>
        <end position="273"/>
    </location>
</feature>
<keyword evidence="11" id="KW-0067">ATP-binding</keyword>
<comment type="catalytic activity">
    <reaction evidence="15">
        <text>L-tyrosyl-[protein] + ATP = O-phospho-L-tyrosyl-[protein] + ADP + H(+)</text>
        <dbReference type="Rhea" id="RHEA:10596"/>
        <dbReference type="Rhea" id="RHEA-COMP:10136"/>
        <dbReference type="Rhea" id="RHEA-COMP:20101"/>
        <dbReference type="ChEBI" id="CHEBI:15378"/>
        <dbReference type="ChEBI" id="CHEBI:30616"/>
        <dbReference type="ChEBI" id="CHEBI:46858"/>
        <dbReference type="ChEBI" id="CHEBI:61978"/>
        <dbReference type="ChEBI" id="CHEBI:456216"/>
        <dbReference type="EC" id="2.7.10.2"/>
    </reaction>
</comment>
<evidence type="ECO:0000256" key="17">
    <source>
        <dbReference type="SAM" id="Phobius"/>
    </source>
</evidence>
<dbReference type="GO" id="GO:0005886">
    <property type="term" value="C:plasma membrane"/>
    <property type="evidence" value="ECO:0007669"/>
    <property type="project" value="UniProtKB-SubCell"/>
</dbReference>
<dbReference type="Pfam" id="PF13614">
    <property type="entry name" value="AAA_31"/>
    <property type="match status" value="1"/>
</dbReference>
<dbReference type="EC" id="2.7.10.2" evidence="4"/>
<keyword evidence="10 21" id="KW-0418">Kinase</keyword>
<feature type="domain" description="AAA" evidence="19">
    <location>
        <begin position="518"/>
        <end position="635"/>
    </location>
</feature>
<evidence type="ECO:0000256" key="7">
    <source>
        <dbReference type="ARBA" id="ARBA00022679"/>
    </source>
</evidence>
<evidence type="ECO:0000256" key="6">
    <source>
        <dbReference type="ARBA" id="ARBA00022519"/>
    </source>
</evidence>
<evidence type="ECO:0000256" key="9">
    <source>
        <dbReference type="ARBA" id="ARBA00022741"/>
    </source>
</evidence>
<dbReference type="Gene3D" id="3.40.50.300">
    <property type="entry name" value="P-loop containing nucleotide triphosphate hydrolases"/>
    <property type="match status" value="1"/>
</dbReference>
<keyword evidence="22" id="KW-1185">Reference proteome</keyword>
<dbReference type="InterPro" id="IPR025669">
    <property type="entry name" value="AAA_dom"/>
</dbReference>
<evidence type="ECO:0000256" key="4">
    <source>
        <dbReference type="ARBA" id="ARBA00011903"/>
    </source>
</evidence>
<dbReference type="SUPFAM" id="SSF52540">
    <property type="entry name" value="P-loop containing nucleoside triphosphate hydrolases"/>
    <property type="match status" value="1"/>
</dbReference>
<feature type="domain" description="Polysaccharide chain length determinant N-terminal" evidence="18">
    <location>
        <begin position="17"/>
        <end position="106"/>
    </location>
</feature>
<evidence type="ECO:0000259" key="19">
    <source>
        <dbReference type="Pfam" id="PF13614"/>
    </source>
</evidence>
<dbReference type="Pfam" id="PF13807">
    <property type="entry name" value="GNVR"/>
    <property type="match status" value="1"/>
</dbReference>
<evidence type="ECO:0000256" key="13">
    <source>
        <dbReference type="ARBA" id="ARBA00023136"/>
    </source>
</evidence>
<keyword evidence="9" id="KW-0547">Nucleotide-binding</keyword>
<sequence>MNLPVSSLDSQASPESEIDLMLLFRTLWRGKIWIILATVIAILIGGYYAYSIATPLYTTRAVVMLENRQEQVVDIESVMTGLSGDQATVNTEVEVIRSRGLLEKLVLKLDLLNDPEYNTELQPEPIISVTKIVNFSRGLMGLPPKEKKQLSERDILDATIDELLKKLSVSNIRQSYVFNIVATSEDPEKAALIANTLGELYIRDQLEVKFDATAQATEWLTERVTQLQVELEDAESAVKEFVSNTDLVGPESLDALNRQLKDLRERMLKTKATQIVAQKQADHLRALAESGEFEEIVKQTNDPTLRRLFLAQGNANDGSSKAFQARLENVLQNTDQKNAQMINQINALSQSIDSLQIQIESQSKDLVQLQQLQREAEASRLIYEYFLSRMKETSVQQGIQQADSRVLSYAVVPLRPASPRKAIILFLSAIMGMIFGSGMVLLKEYAQNTFRTPEDLEHLSGATVMGQIPIIPARNRKKVLKYLTDKPTSAAAEAIRNLRTSILLSNVDKPPKIIMSTSSIPGEGKTTQSLALAQNLSGLGKKVLLVEGDIRRRTFAEYFDIKDKQGLLAVLSGEAKLEDVAIFNEYLKADILIGEKSAINAADVFSSDRFHKFLDDLRKKYDYVIIDTPPVLAVPDARVIGQSVDAILYTVKWDSTTRRQVSEGLKSLRSVGAAVTGLVLAQINKRGMKRYGYGDSYGAYGDYYDN</sequence>
<dbReference type="InterPro" id="IPR003856">
    <property type="entry name" value="LPS_length_determ_N"/>
</dbReference>
<evidence type="ECO:0000256" key="11">
    <source>
        <dbReference type="ARBA" id="ARBA00022840"/>
    </source>
</evidence>
<evidence type="ECO:0000256" key="1">
    <source>
        <dbReference type="ARBA" id="ARBA00004429"/>
    </source>
</evidence>
<organism evidence="21 22">
    <name type="scientific">Profundibacter amoris</name>
    <dbReference type="NCBI Taxonomy" id="2171755"/>
    <lineage>
        <taxon>Bacteria</taxon>
        <taxon>Pseudomonadati</taxon>
        <taxon>Pseudomonadota</taxon>
        <taxon>Alphaproteobacteria</taxon>
        <taxon>Rhodobacterales</taxon>
        <taxon>Paracoccaceae</taxon>
        <taxon>Profundibacter</taxon>
    </lineage>
</organism>
<evidence type="ECO:0000256" key="12">
    <source>
        <dbReference type="ARBA" id="ARBA00022989"/>
    </source>
</evidence>
<name>A0A347ULY4_9RHOB</name>
<evidence type="ECO:0000256" key="14">
    <source>
        <dbReference type="ARBA" id="ARBA00023137"/>
    </source>
</evidence>
<evidence type="ECO:0000256" key="10">
    <source>
        <dbReference type="ARBA" id="ARBA00022777"/>
    </source>
</evidence>
<comment type="subcellular location">
    <subcellularLocation>
        <location evidence="1">Cell inner membrane</location>
        <topology evidence="1">Multi-pass membrane protein</topology>
    </subcellularLocation>
</comment>
<dbReference type="OrthoDB" id="230260at2"/>
<evidence type="ECO:0000256" key="16">
    <source>
        <dbReference type="SAM" id="Coils"/>
    </source>
</evidence>
<evidence type="ECO:0000313" key="22">
    <source>
        <dbReference type="Proteomes" id="UP000261704"/>
    </source>
</evidence>
<dbReference type="InterPro" id="IPR027417">
    <property type="entry name" value="P-loop_NTPase"/>
</dbReference>
<evidence type="ECO:0000259" key="18">
    <source>
        <dbReference type="Pfam" id="PF02706"/>
    </source>
</evidence>
<comment type="similarity">
    <text evidence="2">Belongs to the CpsD/CapB family.</text>
</comment>
<keyword evidence="7 21" id="KW-0808">Transferase</keyword>
<evidence type="ECO:0000256" key="15">
    <source>
        <dbReference type="ARBA" id="ARBA00051245"/>
    </source>
</evidence>
<dbReference type="PANTHER" id="PTHR32309">
    <property type="entry name" value="TYROSINE-PROTEIN KINASE"/>
    <property type="match status" value="1"/>
</dbReference>
<evidence type="ECO:0000256" key="5">
    <source>
        <dbReference type="ARBA" id="ARBA00022475"/>
    </source>
</evidence>
<dbReference type="Proteomes" id="UP000261704">
    <property type="component" value="Chromosome"/>
</dbReference>
<keyword evidence="6" id="KW-0997">Cell inner membrane</keyword>
<keyword evidence="16" id="KW-0175">Coiled coil</keyword>
<dbReference type="GO" id="GO:0005524">
    <property type="term" value="F:ATP binding"/>
    <property type="evidence" value="ECO:0007669"/>
    <property type="project" value="UniProtKB-KW"/>
</dbReference>